<evidence type="ECO:0000313" key="2">
    <source>
        <dbReference type="EMBL" id="MDN6881559.1"/>
    </source>
</evidence>
<comment type="caution">
    <text evidence="2">The sequence shown here is derived from an EMBL/GenBank/DDBJ whole genome shotgun (WGS) entry which is preliminary data.</text>
</comment>
<evidence type="ECO:0000256" key="1">
    <source>
        <dbReference type="SAM" id="Phobius"/>
    </source>
</evidence>
<keyword evidence="1" id="KW-0812">Transmembrane</keyword>
<dbReference type="EMBL" id="JASMRX010000031">
    <property type="protein sequence ID" value="MDN6881559.1"/>
    <property type="molecule type" value="Genomic_DNA"/>
</dbReference>
<proteinExistence type="predicted"/>
<organism evidence="2 3">
    <name type="scientific">Serratia bockelmannii</name>
    <dbReference type="NCBI Taxonomy" id="2703793"/>
    <lineage>
        <taxon>Bacteria</taxon>
        <taxon>Pseudomonadati</taxon>
        <taxon>Pseudomonadota</taxon>
        <taxon>Gammaproteobacteria</taxon>
        <taxon>Enterobacterales</taxon>
        <taxon>Yersiniaceae</taxon>
        <taxon>Serratia</taxon>
    </lineage>
</organism>
<accession>A0ABT8LY71</accession>
<keyword evidence="3" id="KW-1185">Reference proteome</keyword>
<feature type="transmembrane region" description="Helical" evidence="1">
    <location>
        <begin position="6"/>
        <end position="26"/>
    </location>
</feature>
<dbReference type="Proteomes" id="UP001176500">
    <property type="component" value="Unassembled WGS sequence"/>
</dbReference>
<keyword evidence="1" id="KW-0472">Membrane</keyword>
<evidence type="ECO:0000313" key="3">
    <source>
        <dbReference type="Proteomes" id="UP001176500"/>
    </source>
</evidence>
<keyword evidence="1" id="KW-1133">Transmembrane helix</keyword>
<reference evidence="2" key="1">
    <citation type="submission" date="2023-05" db="EMBL/GenBank/DDBJ databases">
        <title>Cannabis rhizosphere genomes.</title>
        <authorList>
            <person name="Goff K.L."/>
        </authorList>
    </citation>
    <scope>NUCLEOTIDE SEQUENCE</scope>
    <source>
        <strain evidence="2">SPPC 2817</strain>
    </source>
</reference>
<sequence length="214" mass="24590">MSDIIMKIFSFLFFIVFTSINGFLLYMDKFTSGEAIAFFALYSVISLMFFFSSEVQEFSIAGNMVKLKEVRRDADKAIAELKASRVAMFKFLLEISKKTSGGFGSISPKDERVDDFVFLYENIKSSGLINELSEEISGCAKMLMKSLVENNLSYYTKVDSSQTYKPDQLTIEALNNILTNTVRTEEENMKSIMEVISYYRTLYDIFQIARSYKY</sequence>
<protein>
    <submittedName>
        <fullName evidence="2">Uncharacterized protein</fullName>
    </submittedName>
</protein>
<gene>
    <name evidence="2" type="ORF">QO199_23240</name>
</gene>
<dbReference type="RefSeq" id="WP_301481180.1">
    <property type="nucleotide sequence ID" value="NZ_JASMRX010000031.1"/>
</dbReference>
<name>A0ABT8LY71_9GAMM</name>
<feature type="transmembrane region" description="Helical" evidence="1">
    <location>
        <begin position="33"/>
        <end position="51"/>
    </location>
</feature>